<name>A0A0N1IY90_9FLAO</name>
<keyword evidence="1" id="KW-0812">Transmembrane</keyword>
<evidence type="ECO:0000313" key="4">
    <source>
        <dbReference type="Proteomes" id="UP000037716"/>
    </source>
</evidence>
<dbReference type="AlphaFoldDB" id="A0A0N1IY90"/>
<reference evidence="3 5" key="2">
    <citation type="submission" date="2016-10" db="EMBL/GenBank/DDBJ databases">
        <authorList>
            <person name="Varghese N."/>
            <person name="Submissions S."/>
        </authorList>
    </citation>
    <scope>NUCLEOTIDE SEQUENCE [LARGE SCALE GENOMIC DNA]</scope>
    <source>
        <strain evidence="3 5">DSW-5</strain>
    </source>
</reference>
<keyword evidence="1" id="KW-1133">Transmembrane helix</keyword>
<feature type="transmembrane region" description="Helical" evidence="1">
    <location>
        <begin position="6"/>
        <end position="23"/>
    </location>
</feature>
<dbReference type="Proteomes" id="UP000037716">
    <property type="component" value="Unassembled WGS sequence"/>
</dbReference>
<sequence>MFKSTLQQIFLFLVTLSLVYFTGKHLMSQNGLESFLDFGVGMVFFFSFIFFMNYFLRLSSKVVSSIGY</sequence>
<keyword evidence="1" id="KW-0472">Membrane</keyword>
<reference evidence="2 4" key="1">
    <citation type="submission" date="2015-07" db="EMBL/GenBank/DDBJ databases">
        <title>Genome of Polaribacter dokdonenesis DSW-5, isolated from seawater off Dokdo in Korea.</title>
        <authorList>
            <person name="Yoon K."/>
            <person name="Song J.Y."/>
            <person name="Kim J.F."/>
        </authorList>
    </citation>
    <scope>NUCLEOTIDE SEQUENCE [LARGE SCALE GENOMIC DNA]</scope>
    <source>
        <strain evidence="2 4">DSW-5</strain>
    </source>
</reference>
<protein>
    <submittedName>
        <fullName evidence="2">Uncharacterized protein</fullName>
    </submittedName>
</protein>
<evidence type="ECO:0000256" key="1">
    <source>
        <dbReference type="SAM" id="Phobius"/>
    </source>
</evidence>
<comment type="caution">
    <text evidence="2">The sequence shown here is derived from an EMBL/GenBank/DDBJ whole genome shotgun (WGS) entry which is preliminary data.</text>
</comment>
<proteinExistence type="predicted"/>
<keyword evidence="5" id="KW-1185">Reference proteome</keyword>
<dbReference type="OrthoDB" id="9919539at2"/>
<dbReference type="EMBL" id="LGBR01000001">
    <property type="protein sequence ID" value="KOY52917.1"/>
    <property type="molecule type" value="Genomic_DNA"/>
</dbReference>
<evidence type="ECO:0000313" key="2">
    <source>
        <dbReference type="EMBL" id="KOY52917.1"/>
    </source>
</evidence>
<evidence type="ECO:0000313" key="5">
    <source>
        <dbReference type="Proteomes" id="UP000183071"/>
    </source>
</evidence>
<evidence type="ECO:0000313" key="3">
    <source>
        <dbReference type="EMBL" id="SEE54395.1"/>
    </source>
</evidence>
<dbReference type="RefSeq" id="WP_074613559.1">
    <property type="nucleotide sequence ID" value="NZ_FNUE01000002.1"/>
</dbReference>
<dbReference type="EMBL" id="FNUE01000002">
    <property type="protein sequence ID" value="SEE54395.1"/>
    <property type="molecule type" value="Genomic_DNA"/>
</dbReference>
<feature type="transmembrane region" description="Helical" evidence="1">
    <location>
        <begin position="35"/>
        <end position="56"/>
    </location>
</feature>
<dbReference type="PATRIC" id="fig|1300348.6.peg.2478"/>
<organism evidence="2 4">
    <name type="scientific">Polaribacter dokdonensis DSW-5</name>
    <dbReference type="NCBI Taxonomy" id="1300348"/>
    <lineage>
        <taxon>Bacteria</taxon>
        <taxon>Pseudomonadati</taxon>
        <taxon>Bacteroidota</taxon>
        <taxon>Flavobacteriia</taxon>
        <taxon>Flavobacteriales</taxon>
        <taxon>Flavobacteriaceae</taxon>
    </lineage>
</organism>
<dbReference type="Proteomes" id="UP000183071">
    <property type="component" value="Unassembled WGS sequence"/>
</dbReference>
<accession>A0A0N1IY90</accession>
<gene>
    <name evidence="2" type="ORF">I602_2477</name>
    <name evidence="3" type="ORF">SAMN05444353_2251</name>
</gene>